<sequence>MSFLRDSKGIMGSRETLDFYDAEMLAVYWETKPEIIEKLLPPPLKPIDTPTVYAFIADYPATNFGVKYKEAALFISAEFEGIEGGYCLAMPVTNDMALAAGREIFGFPKKLSTIHFNREKRTVEGWVERHGTRFFEVKAKLNGKPNSSDFIQIFTEKTGGTIGKEISFISYNYKNFPSPDGKYFDFKPRLINQETILHPAELKLGSAEITLKSSESDPWGEVEIIKVLGAVYIKGNNSMLKGSIVAELEHEKFMPYSFLKWDIEM</sequence>
<protein>
    <recommendedName>
        <fullName evidence="2">Acetoacetate decarboxylase</fullName>
    </recommendedName>
</protein>
<name>A0A0F9L8M8_9ZZZZ</name>
<reference evidence="1" key="1">
    <citation type="journal article" date="2015" name="Nature">
        <title>Complex archaea that bridge the gap between prokaryotes and eukaryotes.</title>
        <authorList>
            <person name="Spang A."/>
            <person name="Saw J.H."/>
            <person name="Jorgensen S.L."/>
            <person name="Zaremba-Niedzwiedzka K."/>
            <person name="Martijn J."/>
            <person name="Lind A.E."/>
            <person name="van Eijk R."/>
            <person name="Schleper C."/>
            <person name="Guy L."/>
            <person name="Ettema T.J."/>
        </authorList>
    </citation>
    <scope>NUCLEOTIDE SEQUENCE</scope>
</reference>
<evidence type="ECO:0008006" key="2">
    <source>
        <dbReference type="Google" id="ProtNLM"/>
    </source>
</evidence>
<dbReference type="InterPro" id="IPR010451">
    <property type="entry name" value="Acetoacetate_decarboxylase"/>
</dbReference>
<dbReference type="Pfam" id="PF06314">
    <property type="entry name" value="ADC"/>
    <property type="match status" value="1"/>
</dbReference>
<organism evidence="1">
    <name type="scientific">marine sediment metagenome</name>
    <dbReference type="NCBI Taxonomy" id="412755"/>
    <lineage>
        <taxon>unclassified sequences</taxon>
        <taxon>metagenomes</taxon>
        <taxon>ecological metagenomes</taxon>
    </lineage>
</organism>
<accession>A0A0F9L8M8</accession>
<gene>
    <name evidence="1" type="ORF">LCGC14_1244680</name>
</gene>
<dbReference type="SUPFAM" id="SSF160104">
    <property type="entry name" value="Acetoacetate decarboxylase-like"/>
    <property type="match status" value="1"/>
</dbReference>
<dbReference type="InterPro" id="IPR023375">
    <property type="entry name" value="ADC_dom_sf"/>
</dbReference>
<comment type="caution">
    <text evidence="1">The sequence shown here is derived from an EMBL/GenBank/DDBJ whole genome shotgun (WGS) entry which is preliminary data.</text>
</comment>
<dbReference type="Gene3D" id="2.40.400.10">
    <property type="entry name" value="Acetoacetate decarboxylase-like"/>
    <property type="match status" value="1"/>
</dbReference>
<dbReference type="EMBL" id="LAZR01006759">
    <property type="protein sequence ID" value="KKM89833.1"/>
    <property type="molecule type" value="Genomic_DNA"/>
</dbReference>
<dbReference type="AlphaFoldDB" id="A0A0F9L8M8"/>
<proteinExistence type="predicted"/>
<evidence type="ECO:0000313" key="1">
    <source>
        <dbReference type="EMBL" id="KKM89833.1"/>
    </source>
</evidence>
<dbReference type="GO" id="GO:0016829">
    <property type="term" value="F:lyase activity"/>
    <property type="evidence" value="ECO:0007669"/>
    <property type="project" value="InterPro"/>
</dbReference>